<evidence type="ECO:0008006" key="3">
    <source>
        <dbReference type="Google" id="ProtNLM"/>
    </source>
</evidence>
<dbReference type="EMBL" id="CM000144">
    <property type="protein sequence ID" value="EAZ40069.1"/>
    <property type="molecule type" value="Genomic_DNA"/>
</dbReference>
<protein>
    <recommendedName>
        <fullName evidence="3">BED-type domain-containing protein</fullName>
    </recommendedName>
</protein>
<organism evidence="2">
    <name type="scientific">Oryza sativa subsp. japonica</name>
    <name type="common">Rice</name>
    <dbReference type="NCBI Taxonomy" id="39947"/>
    <lineage>
        <taxon>Eukaryota</taxon>
        <taxon>Viridiplantae</taxon>
        <taxon>Streptophyta</taxon>
        <taxon>Embryophyta</taxon>
        <taxon>Tracheophyta</taxon>
        <taxon>Spermatophyta</taxon>
        <taxon>Magnoliopsida</taxon>
        <taxon>Liliopsida</taxon>
        <taxon>Poales</taxon>
        <taxon>Poaceae</taxon>
        <taxon>BOP clade</taxon>
        <taxon>Oryzoideae</taxon>
        <taxon>Oryzeae</taxon>
        <taxon>Oryzinae</taxon>
        <taxon>Oryza</taxon>
        <taxon>Oryza sativa</taxon>
    </lineage>
</organism>
<evidence type="ECO:0000256" key="1">
    <source>
        <dbReference type="SAM" id="MobiDB-lite"/>
    </source>
</evidence>
<sequence>MESGSASSASAAASTTASSPVLQLPAPPSHATAATQDTSPTAGALAHNDAIDLTINDDSEVLPPPGKKQKKCSSEVWQHYTKYKVSKKGSDDTVIVEEYAKCNKCSYKRRCESNCGTYVFWNHLNNKHNIKSGQQQLQMKKSEDGTEGAVETYRYDETVSLKKFYMAIIMHEYPFNIVEHDYFVDFIKSLRPTFPIKSRITHNHGHVDI</sequence>
<dbReference type="Proteomes" id="UP000007752">
    <property type="component" value="Chromosome 7"/>
</dbReference>
<accession>A3BKI0</accession>
<dbReference type="PANTHER" id="PTHR34396">
    <property type="entry name" value="OS03G0264950 PROTEIN-RELATED"/>
    <property type="match status" value="1"/>
</dbReference>
<feature type="region of interest" description="Disordered" evidence="1">
    <location>
        <begin position="1"/>
        <end position="47"/>
    </location>
</feature>
<reference evidence="2" key="1">
    <citation type="journal article" date="2005" name="PLoS Biol.">
        <title>The genomes of Oryza sativa: a history of duplications.</title>
        <authorList>
            <person name="Yu J."/>
            <person name="Wang J."/>
            <person name="Lin W."/>
            <person name="Li S."/>
            <person name="Li H."/>
            <person name="Zhou J."/>
            <person name="Ni P."/>
            <person name="Dong W."/>
            <person name="Hu S."/>
            <person name="Zeng C."/>
            <person name="Zhang J."/>
            <person name="Zhang Y."/>
            <person name="Li R."/>
            <person name="Xu Z."/>
            <person name="Li S."/>
            <person name="Li X."/>
            <person name="Zheng H."/>
            <person name="Cong L."/>
            <person name="Lin L."/>
            <person name="Yin J."/>
            <person name="Geng J."/>
            <person name="Li G."/>
            <person name="Shi J."/>
            <person name="Liu J."/>
            <person name="Lv H."/>
            <person name="Li J."/>
            <person name="Wang J."/>
            <person name="Deng Y."/>
            <person name="Ran L."/>
            <person name="Shi X."/>
            <person name="Wang X."/>
            <person name="Wu Q."/>
            <person name="Li C."/>
            <person name="Ren X."/>
            <person name="Wang J."/>
            <person name="Wang X."/>
            <person name="Li D."/>
            <person name="Liu D."/>
            <person name="Zhang X."/>
            <person name="Ji Z."/>
            <person name="Zhao W."/>
            <person name="Sun Y."/>
            <person name="Zhang Z."/>
            <person name="Bao J."/>
            <person name="Han Y."/>
            <person name="Dong L."/>
            <person name="Ji J."/>
            <person name="Chen P."/>
            <person name="Wu S."/>
            <person name="Liu J."/>
            <person name="Xiao Y."/>
            <person name="Bu D."/>
            <person name="Tan J."/>
            <person name="Yang L."/>
            <person name="Ye C."/>
            <person name="Zhang J."/>
            <person name="Xu J."/>
            <person name="Zhou Y."/>
            <person name="Yu Y."/>
            <person name="Zhang B."/>
            <person name="Zhuang S."/>
            <person name="Wei H."/>
            <person name="Liu B."/>
            <person name="Lei M."/>
            <person name="Yu H."/>
            <person name="Li Y."/>
            <person name="Xu H."/>
            <person name="Wei S."/>
            <person name="He X."/>
            <person name="Fang L."/>
            <person name="Zhang Z."/>
            <person name="Zhang Y."/>
            <person name="Huang X."/>
            <person name="Su Z."/>
            <person name="Tong W."/>
            <person name="Li J."/>
            <person name="Tong Z."/>
            <person name="Li S."/>
            <person name="Ye J."/>
            <person name="Wang L."/>
            <person name="Fang L."/>
            <person name="Lei T."/>
            <person name="Chen C."/>
            <person name="Chen H."/>
            <person name="Xu Z."/>
            <person name="Li H."/>
            <person name="Huang H."/>
            <person name="Zhang F."/>
            <person name="Xu H."/>
            <person name="Li N."/>
            <person name="Zhao C."/>
            <person name="Li S."/>
            <person name="Dong L."/>
            <person name="Huang Y."/>
            <person name="Li L."/>
            <person name="Xi Y."/>
            <person name="Qi Q."/>
            <person name="Li W."/>
            <person name="Zhang B."/>
            <person name="Hu W."/>
            <person name="Zhang Y."/>
            <person name="Tian X."/>
            <person name="Jiao Y."/>
            <person name="Liang X."/>
            <person name="Jin J."/>
            <person name="Gao L."/>
            <person name="Zheng W."/>
            <person name="Hao B."/>
            <person name="Liu S."/>
            <person name="Wang W."/>
            <person name="Yuan L."/>
            <person name="Cao M."/>
            <person name="McDermott J."/>
            <person name="Samudrala R."/>
            <person name="Wang J."/>
            <person name="Wong G.K."/>
            <person name="Yang H."/>
        </authorList>
    </citation>
    <scope>NUCLEOTIDE SEQUENCE [LARGE SCALE GENOMIC DNA]</scope>
</reference>
<proteinExistence type="predicted"/>
<gene>
    <name evidence="2" type="ORF">OsJ_24514</name>
</gene>
<reference evidence="2" key="2">
    <citation type="submission" date="2008-12" db="EMBL/GenBank/DDBJ databases">
        <title>Improved gene annotation of the rice (Oryza sativa) genomes.</title>
        <authorList>
            <person name="Wang J."/>
            <person name="Li R."/>
            <person name="Fan W."/>
            <person name="Huang Q."/>
            <person name="Zhang J."/>
            <person name="Zhou Y."/>
            <person name="Hu Y."/>
            <person name="Zi S."/>
            <person name="Li J."/>
            <person name="Ni P."/>
            <person name="Zheng H."/>
            <person name="Zhang Y."/>
            <person name="Zhao M."/>
            <person name="Hao Q."/>
            <person name="McDermott J."/>
            <person name="Samudrala R."/>
            <person name="Kristiansen K."/>
            <person name="Wong G.K.-S."/>
        </authorList>
    </citation>
    <scope>NUCLEOTIDE SEQUENCE</scope>
</reference>
<name>A3BKI0_ORYSJ</name>
<feature type="compositionally biased region" description="Polar residues" evidence="1">
    <location>
        <begin position="32"/>
        <end position="41"/>
    </location>
</feature>
<dbReference type="SUPFAM" id="SSF57667">
    <property type="entry name" value="beta-beta-alpha zinc fingers"/>
    <property type="match status" value="1"/>
</dbReference>
<dbReference type="InterPro" id="IPR053031">
    <property type="entry name" value="Cuticle_assoc_protein"/>
</dbReference>
<dbReference type="SMART" id="SM00614">
    <property type="entry name" value="ZnF_BED"/>
    <property type="match status" value="1"/>
</dbReference>
<feature type="compositionally biased region" description="Low complexity" evidence="1">
    <location>
        <begin position="1"/>
        <end position="19"/>
    </location>
</feature>
<dbReference type="InterPro" id="IPR036236">
    <property type="entry name" value="Znf_C2H2_sf"/>
</dbReference>
<evidence type="ECO:0000313" key="2">
    <source>
        <dbReference type="EMBL" id="EAZ40069.1"/>
    </source>
</evidence>
<dbReference type="PANTHER" id="PTHR34396:SF25">
    <property type="entry name" value="BOUNDARY ELEMENT ASSOCIATED FACTOR"/>
    <property type="match status" value="1"/>
</dbReference>
<dbReference type="AlphaFoldDB" id="A3BKI0"/>